<dbReference type="AlphaFoldDB" id="A0A2U3NTX3"/>
<feature type="non-terminal residue" evidence="1">
    <location>
        <position position="1"/>
    </location>
</feature>
<accession>A0A2U3NTX3</accession>
<reference evidence="1 2" key="1">
    <citation type="submission" date="2017-01" db="EMBL/GenBank/DDBJ databases">
        <authorList>
            <consortium name="Urmite Genomes"/>
        </authorList>
    </citation>
    <scope>NUCLEOTIDE SEQUENCE [LARGE SCALE GENOMIC DNA]</scope>
    <source>
        <strain evidence="1 2">AB57</strain>
    </source>
</reference>
<organism evidence="1 2">
    <name type="scientific">Mycobacterium rhizamassiliense</name>
    <dbReference type="NCBI Taxonomy" id="1841860"/>
    <lineage>
        <taxon>Bacteria</taxon>
        <taxon>Bacillati</taxon>
        <taxon>Actinomycetota</taxon>
        <taxon>Actinomycetes</taxon>
        <taxon>Mycobacteriales</taxon>
        <taxon>Mycobacteriaceae</taxon>
        <taxon>Mycobacterium</taxon>
    </lineage>
</organism>
<dbReference type="STRING" id="1841860.GCA_900157375_02780"/>
<keyword evidence="2" id="KW-1185">Reference proteome</keyword>
<evidence type="ECO:0000313" key="2">
    <source>
        <dbReference type="Proteomes" id="UP000240988"/>
    </source>
</evidence>
<dbReference type="EMBL" id="FUFA01000004">
    <property type="protein sequence ID" value="SPM34956.1"/>
    <property type="molecule type" value="Genomic_DNA"/>
</dbReference>
<protein>
    <submittedName>
        <fullName evidence="1">Uncharacterized protein</fullName>
    </submittedName>
</protein>
<name>A0A2U3NTX3_9MYCO</name>
<dbReference type="Proteomes" id="UP000240988">
    <property type="component" value="Unassembled WGS sequence"/>
</dbReference>
<evidence type="ECO:0000313" key="1">
    <source>
        <dbReference type="EMBL" id="SPM34956.1"/>
    </source>
</evidence>
<sequence>VTSAGDDVERVEQLPRSDWTDQDLLTKDEARERLVGEIGRTRARLNEVKASSGDPAQIDAEIILLARRLNAMESVRDEYNDYLDG</sequence>
<proteinExistence type="predicted"/>
<gene>
    <name evidence="1" type="ORF">MRAB57_2777</name>
</gene>